<feature type="coiled-coil region" evidence="1">
    <location>
        <begin position="21"/>
        <end position="48"/>
    </location>
</feature>
<dbReference type="GO" id="GO:0045944">
    <property type="term" value="P:positive regulation of transcription by RNA polymerase II"/>
    <property type="evidence" value="ECO:0007669"/>
    <property type="project" value="TreeGrafter"/>
</dbReference>
<reference evidence="2" key="1">
    <citation type="submission" date="2020-11" db="EMBL/GenBank/DDBJ databases">
        <authorList>
            <person name="Tran Van P."/>
        </authorList>
    </citation>
    <scope>NUCLEOTIDE SEQUENCE</scope>
</reference>
<dbReference type="SUPFAM" id="SSF46579">
    <property type="entry name" value="Prefoldin"/>
    <property type="match status" value="1"/>
</dbReference>
<evidence type="ECO:0000313" key="3">
    <source>
        <dbReference type="Proteomes" id="UP000678499"/>
    </source>
</evidence>
<protein>
    <recommendedName>
        <fullName evidence="4">Protein UXT</fullName>
    </recommendedName>
</protein>
<evidence type="ECO:0000256" key="1">
    <source>
        <dbReference type="SAM" id="Coils"/>
    </source>
</evidence>
<gene>
    <name evidence="2" type="ORF">NMOB1V02_LOCUS9709</name>
</gene>
<dbReference type="AlphaFoldDB" id="A0A7R9BXU1"/>
<dbReference type="CDD" id="cd23158">
    <property type="entry name" value="Prefoldin_UXT"/>
    <property type="match status" value="1"/>
</dbReference>
<dbReference type="InterPro" id="IPR004127">
    <property type="entry name" value="Prefoldin_subunit_alpha"/>
</dbReference>
<dbReference type="Proteomes" id="UP000678499">
    <property type="component" value="Unassembled WGS sequence"/>
</dbReference>
<keyword evidence="1" id="KW-0175">Coiled coil</keyword>
<dbReference type="InterPro" id="IPR009053">
    <property type="entry name" value="Prefoldin"/>
</dbReference>
<evidence type="ECO:0000313" key="2">
    <source>
        <dbReference type="EMBL" id="CAD7282077.1"/>
    </source>
</evidence>
<evidence type="ECO:0008006" key="4">
    <source>
        <dbReference type="Google" id="ProtNLM"/>
    </source>
</evidence>
<dbReference type="EMBL" id="OA885475">
    <property type="protein sequence ID" value="CAD7282077.1"/>
    <property type="molecule type" value="Genomic_DNA"/>
</dbReference>
<dbReference type="OrthoDB" id="433124at2759"/>
<dbReference type="GO" id="GO:0016592">
    <property type="term" value="C:mediator complex"/>
    <property type="evidence" value="ECO:0007669"/>
    <property type="project" value="TreeGrafter"/>
</dbReference>
<proteinExistence type="predicted"/>
<dbReference type="Gene3D" id="1.10.287.370">
    <property type="match status" value="1"/>
</dbReference>
<dbReference type="EMBL" id="CAJPEX010003438">
    <property type="protein sequence ID" value="CAG0922229.1"/>
    <property type="molecule type" value="Genomic_DNA"/>
</dbReference>
<organism evidence="2">
    <name type="scientific">Notodromas monacha</name>
    <dbReference type="NCBI Taxonomy" id="399045"/>
    <lineage>
        <taxon>Eukaryota</taxon>
        <taxon>Metazoa</taxon>
        <taxon>Ecdysozoa</taxon>
        <taxon>Arthropoda</taxon>
        <taxon>Crustacea</taxon>
        <taxon>Oligostraca</taxon>
        <taxon>Ostracoda</taxon>
        <taxon>Podocopa</taxon>
        <taxon>Podocopida</taxon>
        <taxon>Cypridocopina</taxon>
        <taxon>Cypridoidea</taxon>
        <taxon>Cyprididae</taxon>
        <taxon>Notodromas</taxon>
    </lineage>
</organism>
<dbReference type="PANTHER" id="PTHR13345">
    <property type="entry name" value="MEDIATOR OF RNA POLYMERASE II TRANSCRIPTION SUBUNIT 10"/>
    <property type="match status" value="1"/>
</dbReference>
<dbReference type="PANTHER" id="PTHR13345:SF9">
    <property type="entry name" value="PROTEIN UXT"/>
    <property type="match status" value="1"/>
</dbReference>
<name>A0A7R9BXU1_9CRUS</name>
<sequence>MLGEESRDIPKKIQKYEHFLNEVLKVQLRHLIEERRKVSEDIADLKTLQDTFRAFRINECGKLKTLTDIGGGFFMRAVVSRTDRVLIDVGSKFFVELTLDEADKVVEEKLGLLEAKSDQFRKRACEVQADIETVLAGLRELQKIKPGLKDESVKRAADIW</sequence>
<accession>A0A7R9BXU1</accession>
<dbReference type="GO" id="GO:0003714">
    <property type="term" value="F:transcription corepressor activity"/>
    <property type="evidence" value="ECO:0007669"/>
    <property type="project" value="TreeGrafter"/>
</dbReference>
<keyword evidence="3" id="KW-1185">Reference proteome</keyword>
<dbReference type="Pfam" id="PF02996">
    <property type="entry name" value="Prefoldin"/>
    <property type="match status" value="1"/>
</dbReference>